<protein>
    <submittedName>
        <fullName evidence="2">Uncharacterized protein</fullName>
    </submittedName>
</protein>
<organism evidence="2 3">
    <name type="scientific">Oceanobacillus arenosus</name>
    <dbReference type="NCBI Taxonomy" id="1229153"/>
    <lineage>
        <taxon>Bacteria</taxon>
        <taxon>Bacillati</taxon>
        <taxon>Bacillota</taxon>
        <taxon>Bacilli</taxon>
        <taxon>Bacillales</taxon>
        <taxon>Bacillaceae</taxon>
        <taxon>Oceanobacillus</taxon>
    </lineage>
</organism>
<evidence type="ECO:0000256" key="1">
    <source>
        <dbReference type="SAM" id="Phobius"/>
    </source>
</evidence>
<proteinExistence type="predicted"/>
<sequence length="120" mass="13726">MGTNFRFRREGGFSIRKNSRGRRKQRIVYFGYLIFSIFATIAAMEINKVLFFVLLLLDIEFFGLFLNSFNMMYSATYTMAAIAELLVALVSFYGFGAVLINTCFKKVLLPLGNPFGIFVK</sequence>
<feature type="transmembrane region" description="Helical" evidence="1">
    <location>
        <begin position="81"/>
        <end position="100"/>
    </location>
</feature>
<keyword evidence="1" id="KW-0472">Membrane</keyword>
<dbReference type="EMBL" id="PIOC01000013">
    <property type="protein sequence ID" value="RDW19431.1"/>
    <property type="molecule type" value="Genomic_DNA"/>
</dbReference>
<evidence type="ECO:0000313" key="2">
    <source>
        <dbReference type="EMBL" id="RDW19431.1"/>
    </source>
</evidence>
<dbReference type="Proteomes" id="UP000257143">
    <property type="component" value="Unassembled WGS sequence"/>
</dbReference>
<feature type="transmembrane region" description="Helical" evidence="1">
    <location>
        <begin position="50"/>
        <end position="69"/>
    </location>
</feature>
<evidence type="ECO:0000313" key="3">
    <source>
        <dbReference type="Proteomes" id="UP000257143"/>
    </source>
</evidence>
<name>A0A3D8PVU7_9BACI</name>
<dbReference type="AlphaFoldDB" id="A0A3D8PVU7"/>
<feature type="transmembrane region" description="Helical" evidence="1">
    <location>
        <begin position="27"/>
        <end position="44"/>
    </location>
</feature>
<keyword evidence="1" id="KW-1133">Transmembrane helix</keyword>
<reference evidence="3" key="1">
    <citation type="submission" date="2017-11" db="EMBL/GenBank/DDBJ databases">
        <authorList>
            <person name="Zhu W."/>
        </authorList>
    </citation>
    <scope>NUCLEOTIDE SEQUENCE [LARGE SCALE GENOMIC DNA]</scope>
    <source>
        <strain evidence="3">CAU 1183</strain>
    </source>
</reference>
<comment type="caution">
    <text evidence="2">The sequence shown here is derived from an EMBL/GenBank/DDBJ whole genome shotgun (WGS) entry which is preliminary data.</text>
</comment>
<keyword evidence="1" id="KW-0812">Transmembrane</keyword>
<accession>A0A3D8PVU7</accession>
<keyword evidence="3" id="KW-1185">Reference proteome</keyword>
<gene>
    <name evidence="2" type="ORF">CWR48_07985</name>
</gene>